<feature type="domain" description="RAVE complex protein Rav1 C-terminal" evidence="1">
    <location>
        <begin position="633"/>
        <end position="838"/>
    </location>
</feature>
<dbReference type="GO" id="GO:0043291">
    <property type="term" value="C:RAVE complex"/>
    <property type="evidence" value="ECO:0007669"/>
    <property type="project" value="TreeGrafter"/>
</dbReference>
<dbReference type="Pfam" id="PF12234">
    <property type="entry name" value="Rav1p_C"/>
    <property type="match status" value="2"/>
</dbReference>
<dbReference type="InterPro" id="IPR022033">
    <property type="entry name" value="Rav1p_C"/>
</dbReference>
<dbReference type="InterPro" id="IPR036322">
    <property type="entry name" value="WD40_repeat_dom_sf"/>
</dbReference>
<feature type="domain" description="RAVE complex protein Rav1 C-terminal" evidence="1">
    <location>
        <begin position="959"/>
        <end position="1297"/>
    </location>
</feature>
<dbReference type="PANTHER" id="PTHR13950">
    <property type="entry name" value="RABCONNECTIN-RELATED"/>
    <property type="match status" value="1"/>
</dbReference>
<evidence type="ECO:0000313" key="2">
    <source>
        <dbReference type="EMBL" id="SDA02614.1"/>
    </source>
</evidence>
<name>A0A2X0L7A8_9BASI</name>
<dbReference type="GO" id="GO:0007035">
    <property type="term" value="P:vacuolar acidification"/>
    <property type="evidence" value="ECO:0007669"/>
    <property type="project" value="TreeGrafter"/>
</dbReference>
<reference evidence="3" key="1">
    <citation type="submission" date="2016-10" db="EMBL/GenBank/DDBJ databases">
        <authorList>
            <person name="Jeantristanb JTB J.-T."/>
            <person name="Ricardo R."/>
        </authorList>
    </citation>
    <scope>NUCLEOTIDE SEQUENCE [LARGE SCALE GENOMIC DNA]</scope>
</reference>
<dbReference type="SUPFAM" id="SSF50978">
    <property type="entry name" value="WD40 repeat-like"/>
    <property type="match status" value="1"/>
</dbReference>
<proteinExistence type="predicted"/>
<dbReference type="PANTHER" id="PTHR13950:SF9">
    <property type="entry name" value="RABCONNECTIN-3A"/>
    <property type="match status" value="1"/>
</dbReference>
<organism evidence="2 3">
    <name type="scientific">Microbotryum saponariae</name>
    <dbReference type="NCBI Taxonomy" id="289078"/>
    <lineage>
        <taxon>Eukaryota</taxon>
        <taxon>Fungi</taxon>
        <taxon>Dikarya</taxon>
        <taxon>Basidiomycota</taxon>
        <taxon>Pucciniomycotina</taxon>
        <taxon>Microbotryomycetes</taxon>
        <taxon>Microbotryales</taxon>
        <taxon>Microbotryaceae</taxon>
        <taxon>Microbotryum</taxon>
    </lineage>
</organism>
<accession>A0A2X0L7A8</accession>
<protein>
    <submittedName>
        <fullName evidence="2">BZ3500_MvSof-1268-A1-R1_Chr7-2g09517 protein</fullName>
    </submittedName>
</protein>
<dbReference type="Proteomes" id="UP000249723">
    <property type="component" value="Unassembled WGS sequence"/>
</dbReference>
<gene>
    <name evidence="2" type="ORF">BZ3500_MVSOF-1268-A1-R1_CHR7-2G09517</name>
</gene>
<dbReference type="EMBL" id="FMWP01000126">
    <property type="protein sequence ID" value="SDA02614.1"/>
    <property type="molecule type" value="Genomic_DNA"/>
</dbReference>
<dbReference type="STRING" id="289078.A0A2X0L7A8"/>
<keyword evidence="3" id="KW-1185">Reference proteome</keyword>
<sequence>MNEQQDQDRSPSLTLRRIVSGPCNIEAGASAWASACEPHSATHPIPRIIAAVQDRINVLDHRWQLVDSLPFELAFPSQTHLESLVHAVAFDAHSCRIASSSHGRVAVWHKPTARSAWKVHSSFVAPCSVHALDFRRISSHPCSFVSCCAGRIVAGGDSLSLWVLDEGSALPQSASRIVMAKLSPSSDLLATVEQLCCQTLTCEKDDRTQTRFRLQRIPLIAAAHPRLATKRRCFRVSELACDHAIENGPSSEPILFTETIDGVFRIWGCVIDEPDRFSLWASLDVASGLNQRVPLMTKRLRGHTMVQDTEPEARGREFSTTDEFLVVFTDGSAASMLVEVSAELAQSRWEHTGLLRADISRRLQNFDARPPACLVQSAGAISGVAFAAEDLPCLRYAMLLNISDTQCVVVGRNTRGVVVTSGMVNFLDTHSFMEHLMSTKPPVNMVGCVSRLLTTLDGNATIACGSAKRVQTWNHDRAGNMSKSIIADFQRVSVGHCVAWHAGGKRLRVAVLDTERLRVYDLGPGVRSRLLAEQGVLSAAPFSSFVVAQSGCNAERVSLHALSRDLNLNSWIVEGCNICSASPVPVASKWPTLPRFKFLTSSTNSPGPGVPIEHKLVLFDGKGTLVVLKALLSTAGPVQWLDEAQYSVSQSQPTAAAVSPTGVVALVSPSTPRNPGEPSSFELSFLDERSVNPWSFQRFEAHKNETRVHLSWSYDGQILAAGSSSRVRLFGAQRIDANGNRSGWGEVASIEVEVSLRGQISEMCWSARKLVLSSRDHLCFYDLTLTTGEALLDKVETGSNPLPLSHPQLLHQALLQGRFEAVTSILAGLASHLNEDERVAESVPAAPAELLLHKLFTPDRSQRNLSTRNAAPGVLSSLTFRGAATRCAADVLFISACASMLTEDALGRILTAARARALNGLTDSEHEALALVARTTYLVGNRLCLSVFAKDVVDVSFRCWYQVQGKQRTLDLNGLRYLVALQSFTLERETAPRNSDSLHRLANRYVIPAFHSECQTVLVEETGRIIGGTKLNWATAKALGMFMWIRDRELLTTQMEVVGRTEYMNPNRTDKDPITAMLFFLAIGKKSAVTTLWRQASGHADQKTVLKFLSNDFELARWKTAARKNAFALLSKRRFGKRSAMAALAFFLLGDSLKDAVNVCLRQLDDFQLAVAISRAYEGDCGPVLKEVMERTVIPLAMRLHSRWLVSWAFWMMGDRQMAAYALVLPFGDLFQRTSMTYTPPKVASYNDPYLAVLYQQIREPPVVLESSQGVVPESDFVLRMARNLRRMGCHLLALDLVRNYSFAEQSALSTSNSRIATDPAFDAQCLALKGSDHGRSGVANDVQARELDAGSSSTSEVVTPLPGKTRKIVVAAPEFDMSAFF</sequence>
<evidence type="ECO:0000259" key="1">
    <source>
        <dbReference type="Pfam" id="PF12234"/>
    </source>
</evidence>
<dbReference type="InterPro" id="IPR052208">
    <property type="entry name" value="DmX-like/RAVE_component"/>
</dbReference>
<evidence type="ECO:0000313" key="3">
    <source>
        <dbReference type="Proteomes" id="UP000249723"/>
    </source>
</evidence>